<name>A0A7Y9T4K4_9BACT</name>
<gene>
    <name evidence="1" type="ORF">HDF12_004525</name>
</gene>
<reference evidence="1 2" key="1">
    <citation type="submission" date="2020-07" db="EMBL/GenBank/DDBJ databases">
        <title>Genomic Encyclopedia of Type Strains, Phase IV (KMG-V): Genome sequencing to study the core and pangenomes of soil and plant-associated prokaryotes.</title>
        <authorList>
            <person name="Whitman W."/>
        </authorList>
    </citation>
    <scope>NUCLEOTIDE SEQUENCE [LARGE SCALE GENOMIC DNA]</scope>
    <source>
        <strain evidence="1 2">M8UP30</strain>
    </source>
</reference>
<evidence type="ECO:0000313" key="1">
    <source>
        <dbReference type="EMBL" id="NYF54103.1"/>
    </source>
</evidence>
<protein>
    <submittedName>
        <fullName evidence="1">Uncharacterized protein</fullName>
    </submittedName>
</protein>
<dbReference type="Proteomes" id="UP000534186">
    <property type="component" value="Unassembled WGS sequence"/>
</dbReference>
<organism evidence="1 2">
    <name type="scientific">Tunturiibacter lichenicola</name>
    <dbReference type="NCBI Taxonomy" id="2051959"/>
    <lineage>
        <taxon>Bacteria</taxon>
        <taxon>Pseudomonadati</taxon>
        <taxon>Acidobacteriota</taxon>
        <taxon>Terriglobia</taxon>
        <taxon>Terriglobales</taxon>
        <taxon>Acidobacteriaceae</taxon>
        <taxon>Tunturiibacter</taxon>
    </lineage>
</organism>
<dbReference type="AlphaFoldDB" id="A0A7Y9T4K4"/>
<sequence length="245" mass="26048">MNDFLLEAFPNPERKGCPDESTLKALAENRLPLDDPAGLHVGSCSECYAEYRHYRLDWKGAKEAESANATSVSVPNDIQSSAIPLGTKRPPARSRGSFLVAAASVLVICGAAIAYRYQHQTSTAPVQIASSAPVDAKVDLFNAPTLRGVDDDAAPLQEVSLPAAVVHLSVTLPRFSQSGRYEVVVSQDRGGSQLVAKGFGTAADTNGKVGMDVTLDLRAAKAGSYFLATVRGSDNGTYYYPLQVK</sequence>
<dbReference type="EMBL" id="JACCCV010000003">
    <property type="protein sequence ID" value="NYF54103.1"/>
    <property type="molecule type" value="Genomic_DNA"/>
</dbReference>
<proteinExistence type="predicted"/>
<evidence type="ECO:0000313" key="2">
    <source>
        <dbReference type="Proteomes" id="UP000534186"/>
    </source>
</evidence>
<accession>A0A7Y9T4K4</accession>
<comment type="caution">
    <text evidence="1">The sequence shown here is derived from an EMBL/GenBank/DDBJ whole genome shotgun (WGS) entry which is preliminary data.</text>
</comment>